<comment type="caution">
    <text evidence="2">The sequence shown here is derived from an EMBL/GenBank/DDBJ whole genome shotgun (WGS) entry which is preliminary data.</text>
</comment>
<organism evidence="2 3">
    <name type="scientific">Effrenium voratum</name>
    <dbReference type="NCBI Taxonomy" id="2562239"/>
    <lineage>
        <taxon>Eukaryota</taxon>
        <taxon>Sar</taxon>
        <taxon>Alveolata</taxon>
        <taxon>Dinophyceae</taxon>
        <taxon>Suessiales</taxon>
        <taxon>Symbiodiniaceae</taxon>
        <taxon>Effrenium</taxon>
    </lineage>
</organism>
<reference evidence="2" key="1">
    <citation type="submission" date="2023-08" db="EMBL/GenBank/DDBJ databases">
        <authorList>
            <person name="Chen Y."/>
            <person name="Shah S."/>
            <person name="Dougan E. K."/>
            <person name="Thang M."/>
            <person name="Chan C."/>
        </authorList>
    </citation>
    <scope>NUCLEOTIDE SEQUENCE</scope>
</reference>
<name>A0AA36JJC3_9DINO</name>
<protein>
    <submittedName>
        <fullName evidence="2">Uncharacterized protein</fullName>
    </submittedName>
</protein>
<sequence length="690" mass="73409">MAAHAGRCLAARPAGESAPCLPAAAYARLLRQLGRGFASGWLGLAASGTDPPCENLAAALVQELCSAHSQETFDNVASALIAVAQVHGVEVAGALQKASENLPLQVAFSLLLALLQDACSEASEAMPGWAPLAVSLAPRALQDPRGAVLPRQLLQQRLERHQAPEKAAWLQVLEILGDPPPAGGEDPEPWQLSLHPKAEVSEELRAFWPIRAAAKPAKAEVAERKEGAQGTLQVDLYANPAAKAAQDAVVAALAPARRCEALLSSARAEAPEETFPALLGAWREAPEACAAVVLRSADGQAGWPTPVLAPLLAQLVCQDAPGWCSWRNGPLDRGLFTSTWACLCKDAKASAGFWPWALKELVIPNLCSEARQFAADAARTLSCTLAADLASLRAEMQRHEALHQQVTPWTSCAAAVRLEFFQKAPLAPLILSLAEVVSELQAAEEALINWSSLAVGLADMPEAATVHRHLKLHLARVGLARSSFTGYAGQLLAAVLPQEGDQDPAVASLAACLRPRRLAGHRLELWALLAAALRWPSKRLSQLILDVLPEVFDDLTVLTPEGPVKGCRLDCSGEFVDFGVRLPVLRCIHCLFCCALAQSLAQPAEAPNFLRSACDVTRNALGTLKPGSLHLLCTHFVAFLSAFLDGKPTASPALRAAGLLLQSMRRKLSSIGAVPDCLGMLEERLKSWPM</sequence>
<dbReference type="EMBL" id="CAUJNA010000403">
    <property type="protein sequence ID" value="CAJ1376552.1"/>
    <property type="molecule type" value="Genomic_DNA"/>
</dbReference>
<dbReference type="EMBL" id="CAUJNA010003640">
    <property type="protein sequence ID" value="CAJ1406676.1"/>
    <property type="molecule type" value="Genomic_DNA"/>
</dbReference>
<dbReference type="AlphaFoldDB" id="A0AA36JJC3"/>
<keyword evidence="3" id="KW-1185">Reference proteome</keyword>
<evidence type="ECO:0000313" key="3">
    <source>
        <dbReference type="Proteomes" id="UP001178507"/>
    </source>
</evidence>
<evidence type="ECO:0000313" key="1">
    <source>
        <dbReference type="EMBL" id="CAJ1376552.1"/>
    </source>
</evidence>
<dbReference type="Proteomes" id="UP001178507">
    <property type="component" value="Unassembled WGS sequence"/>
</dbReference>
<accession>A0AA36JJC3</accession>
<proteinExistence type="predicted"/>
<evidence type="ECO:0000313" key="2">
    <source>
        <dbReference type="EMBL" id="CAJ1406676.1"/>
    </source>
</evidence>
<gene>
    <name evidence="2" type="ORF">EVOR1521_LOCUS28573</name>
    <name evidence="1" type="ORF">EVOR1521_LOCUS5593</name>
</gene>